<organism evidence="1 2">
    <name type="scientific">Aneurinibacillus soli</name>
    <dbReference type="NCBI Taxonomy" id="1500254"/>
    <lineage>
        <taxon>Bacteria</taxon>
        <taxon>Bacillati</taxon>
        <taxon>Bacillota</taxon>
        <taxon>Bacilli</taxon>
        <taxon>Bacillales</taxon>
        <taxon>Paenibacillaceae</taxon>
        <taxon>Aneurinibacillus group</taxon>
        <taxon>Aneurinibacillus</taxon>
    </lineage>
</organism>
<gene>
    <name evidence="1" type="ORF">CB4_02940</name>
</gene>
<evidence type="ECO:0000313" key="1">
    <source>
        <dbReference type="EMBL" id="BAU28763.1"/>
    </source>
</evidence>
<proteinExistence type="predicted"/>
<dbReference type="AlphaFoldDB" id="A0A0U4WJT5"/>
<accession>A0A0U4WJT5</accession>
<evidence type="ECO:0000313" key="2">
    <source>
        <dbReference type="Proteomes" id="UP000217696"/>
    </source>
</evidence>
<dbReference type="KEGG" id="asoc:CB4_02940"/>
<dbReference type="EMBL" id="AP017312">
    <property type="protein sequence ID" value="BAU28763.1"/>
    <property type="molecule type" value="Genomic_DNA"/>
</dbReference>
<dbReference type="Proteomes" id="UP000217696">
    <property type="component" value="Chromosome"/>
</dbReference>
<sequence>MRWKNTEKRPGFLTRFGAAILDKIIISIPFGIGAIISAFMISMRQDKRAIHDFIAGTCVIYAKK</sequence>
<reference evidence="1 2" key="1">
    <citation type="submission" date="2015-12" db="EMBL/GenBank/DDBJ databases">
        <title>Genome sequence of Aneurinibacillus soli.</title>
        <authorList>
            <person name="Lee J.S."/>
            <person name="Lee K.C."/>
            <person name="Kim K.K."/>
            <person name="Lee B.W."/>
        </authorList>
    </citation>
    <scope>NUCLEOTIDE SEQUENCE [LARGE SCALE GENOMIC DNA]</scope>
    <source>
        <strain evidence="1 2">CB4</strain>
    </source>
</reference>
<dbReference type="RefSeq" id="WP_231956022.1">
    <property type="nucleotide sequence ID" value="NZ_AP017312.1"/>
</dbReference>
<protein>
    <submittedName>
        <fullName evidence="1">Uncharacterized protein</fullName>
    </submittedName>
</protein>
<keyword evidence="2" id="KW-1185">Reference proteome</keyword>
<name>A0A0U4WJT5_9BACL</name>